<dbReference type="AlphaFoldDB" id="A0AA97F937"/>
<dbReference type="Proteomes" id="UP001302429">
    <property type="component" value="Chromosome"/>
</dbReference>
<dbReference type="Gene3D" id="3.40.630.10">
    <property type="entry name" value="Zn peptidases"/>
    <property type="match status" value="1"/>
</dbReference>
<dbReference type="CDD" id="cd06256">
    <property type="entry name" value="M14_ASTE_ASPA-like"/>
    <property type="match status" value="1"/>
</dbReference>
<evidence type="ECO:0000256" key="3">
    <source>
        <dbReference type="ARBA" id="ARBA00022801"/>
    </source>
</evidence>
<protein>
    <submittedName>
        <fullName evidence="6">M14 family metallopeptidase</fullName>
    </submittedName>
</protein>
<dbReference type="GO" id="GO:0016788">
    <property type="term" value="F:hydrolase activity, acting on ester bonds"/>
    <property type="evidence" value="ECO:0007669"/>
    <property type="project" value="InterPro"/>
</dbReference>
<evidence type="ECO:0000259" key="5">
    <source>
        <dbReference type="Pfam" id="PF24827"/>
    </source>
</evidence>
<keyword evidence="7" id="KW-1185">Reference proteome</keyword>
<reference evidence="6 7" key="1">
    <citation type="submission" date="2023-10" db="EMBL/GenBank/DDBJ databases">
        <title>Complete genome sequence of a Sphingomonadaceae bacterium.</title>
        <authorList>
            <person name="Yan C."/>
        </authorList>
    </citation>
    <scope>NUCLEOTIDE SEQUENCE [LARGE SCALE GENOMIC DNA]</scope>
    <source>
        <strain evidence="6 7">SCSIO 66989</strain>
    </source>
</reference>
<dbReference type="Pfam" id="PF24827">
    <property type="entry name" value="AstE_AspA_cat"/>
    <property type="match status" value="1"/>
</dbReference>
<name>A0AA97F937_9SPHN</name>
<keyword evidence="4" id="KW-0862">Zinc</keyword>
<accession>A0AA97F937</accession>
<sequence length="347" mass="38383">MNGLSDPPAVKPYMQPDLVNYLPAELANIAPQEIKSLFPNPTLVVLEGERDETLFISTLLHGNETTSFEVLQYLEQRYRDATPSRNLMIFIGNVDATAAGKRYLPHQQDFNRIWAHTGPHDASEYHALAQSVIEIARHSNLFASIDIHNNTGNNPHYGCVNTLRPADLQLASLFGPLSVFYRNPSTTQSIAFAELCPAITLECGQSGDIDGRDAAIALIEKVLALDAFTTKPPEEPVRLFETIGRVVIDPECAISFDGSAAELSLTPELATSNFIPMHEGHIWGRSQRAHSPLQVLDEHGRDLTGEFFRYDDGVIALNCDSTPSMITFSLDAIRQDCLCYLMRTIEG</sequence>
<organism evidence="6 7">
    <name type="scientific">Alterisphingorhabdus coralli</name>
    <dbReference type="NCBI Taxonomy" id="3071408"/>
    <lineage>
        <taxon>Bacteria</taxon>
        <taxon>Pseudomonadati</taxon>
        <taxon>Pseudomonadota</taxon>
        <taxon>Alphaproteobacteria</taxon>
        <taxon>Sphingomonadales</taxon>
        <taxon>Sphingomonadaceae</taxon>
        <taxon>Alterisphingorhabdus (ex Yan et al. 2024)</taxon>
    </lineage>
</organism>
<evidence type="ECO:0000256" key="2">
    <source>
        <dbReference type="ARBA" id="ARBA00022723"/>
    </source>
</evidence>
<dbReference type="EMBL" id="CP136594">
    <property type="protein sequence ID" value="WOE76406.1"/>
    <property type="molecule type" value="Genomic_DNA"/>
</dbReference>
<keyword evidence="2" id="KW-0479">Metal-binding</keyword>
<dbReference type="RefSeq" id="WP_317084088.1">
    <property type="nucleotide sequence ID" value="NZ_CP136594.1"/>
</dbReference>
<comment type="cofactor">
    <cofactor evidence="1">
        <name>Zn(2+)</name>
        <dbReference type="ChEBI" id="CHEBI:29105"/>
    </cofactor>
</comment>
<evidence type="ECO:0000256" key="4">
    <source>
        <dbReference type="ARBA" id="ARBA00022833"/>
    </source>
</evidence>
<dbReference type="SUPFAM" id="SSF53187">
    <property type="entry name" value="Zn-dependent exopeptidases"/>
    <property type="match status" value="1"/>
</dbReference>
<keyword evidence="3" id="KW-0378">Hydrolase</keyword>
<evidence type="ECO:0000256" key="1">
    <source>
        <dbReference type="ARBA" id="ARBA00001947"/>
    </source>
</evidence>
<dbReference type="KEGG" id="acoa:RB602_06745"/>
<dbReference type="InterPro" id="IPR055438">
    <property type="entry name" value="AstE_AspA_cat"/>
</dbReference>
<proteinExistence type="predicted"/>
<evidence type="ECO:0000313" key="7">
    <source>
        <dbReference type="Proteomes" id="UP001302429"/>
    </source>
</evidence>
<feature type="domain" description="Succinylglutamate desuccinylase/Aspartoacylase catalytic" evidence="5">
    <location>
        <begin position="52"/>
        <end position="215"/>
    </location>
</feature>
<dbReference type="GO" id="GO:0046872">
    <property type="term" value="F:metal ion binding"/>
    <property type="evidence" value="ECO:0007669"/>
    <property type="project" value="UniProtKB-KW"/>
</dbReference>
<gene>
    <name evidence="6" type="ORF">RB602_06745</name>
</gene>
<evidence type="ECO:0000313" key="6">
    <source>
        <dbReference type="EMBL" id="WOE76406.1"/>
    </source>
</evidence>